<gene>
    <name evidence="3" type="ORF">F8M49_26580</name>
</gene>
<organism evidence="3 4">
    <name type="scientific">Rhodococcus zopfii</name>
    <dbReference type="NCBI Taxonomy" id="43772"/>
    <lineage>
        <taxon>Bacteria</taxon>
        <taxon>Bacillati</taxon>
        <taxon>Actinomycetota</taxon>
        <taxon>Actinomycetes</taxon>
        <taxon>Mycobacteriales</taxon>
        <taxon>Nocardiaceae</taxon>
        <taxon>Rhodococcus</taxon>
    </lineage>
</organism>
<feature type="region of interest" description="Disordered" evidence="1">
    <location>
        <begin position="1"/>
        <end position="20"/>
    </location>
</feature>
<dbReference type="CDD" id="cd02440">
    <property type="entry name" value="AdoMet_MTases"/>
    <property type="match status" value="1"/>
</dbReference>
<dbReference type="InterPro" id="IPR029063">
    <property type="entry name" value="SAM-dependent_MTases_sf"/>
</dbReference>
<protein>
    <submittedName>
        <fullName evidence="3">Methyltransferase domain-containing protein</fullName>
    </submittedName>
</protein>
<dbReference type="SUPFAM" id="SSF53335">
    <property type="entry name" value="S-adenosyl-L-methionine-dependent methyltransferases"/>
    <property type="match status" value="1"/>
</dbReference>
<dbReference type="Pfam" id="PF08241">
    <property type="entry name" value="Methyltransf_11"/>
    <property type="match status" value="1"/>
</dbReference>
<dbReference type="GO" id="GO:0032259">
    <property type="term" value="P:methylation"/>
    <property type="evidence" value="ECO:0007669"/>
    <property type="project" value="UniProtKB-KW"/>
</dbReference>
<evidence type="ECO:0000259" key="2">
    <source>
        <dbReference type="Pfam" id="PF08241"/>
    </source>
</evidence>
<dbReference type="Proteomes" id="UP001275440">
    <property type="component" value="Unassembled WGS sequence"/>
</dbReference>
<keyword evidence="3" id="KW-0808">Transferase</keyword>
<dbReference type="EMBL" id="WBMO01000005">
    <property type="protein sequence ID" value="MDV2478075.1"/>
    <property type="molecule type" value="Genomic_DNA"/>
</dbReference>
<evidence type="ECO:0000313" key="3">
    <source>
        <dbReference type="EMBL" id="MDV2478075.1"/>
    </source>
</evidence>
<keyword evidence="4" id="KW-1185">Reference proteome</keyword>
<feature type="domain" description="Methyltransferase type 11" evidence="2">
    <location>
        <begin position="63"/>
        <end position="157"/>
    </location>
</feature>
<reference evidence="3 4" key="1">
    <citation type="submission" date="2019-10" db="EMBL/GenBank/DDBJ databases">
        <title>Draft Genome Assembly of Rhodococcus zopfii DSM44189.</title>
        <authorList>
            <person name="Sutton J.M."/>
            <person name="Akob D.M."/>
            <person name="Bushman T.J."/>
        </authorList>
    </citation>
    <scope>NUCLEOTIDE SEQUENCE [LARGE SCALE GENOMIC DNA]</scope>
    <source>
        <strain evidence="3 4">DSM 44189</strain>
    </source>
</reference>
<evidence type="ECO:0000313" key="4">
    <source>
        <dbReference type="Proteomes" id="UP001275440"/>
    </source>
</evidence>
<accession>A0ABU3WVP5</accession>
<keyword evidence="3" id="KW-0489">Methyltransferase</keyword>
<dbReference type="Gene3D" id="3.40.50.150">
    <property type="entry name" value="Vaccinia Virus protein VP39"/>
    <property type="match status" value="1"/>
</dbReference>
<sequence length="274" mass="29164">MTDDNRTAGPGSGELPLAERDAAHVPGHWLLARLGKRVLRPGGKELTERMLADAQIGGADVVELAPGLGRTAQDIVAAGPKSYTGVESDPHAADLTRRAISGNGTVVSGDAANTGLGDSSVDVVVGEAMLTMQTDKHKAEIAAEAHRVLRAGGRYVIHELAIEPDSVDDEVKTEIRKALARSIKVNARPLTAQEWKDLLAEAGFEVDVVGFAPMKLLDPSRIVADEGVLGTLKFVSNVLRDSDARARVLQMRSVFTKYRDHLVAIEVVARKSAA</sequence>
<comment type="caution">
    <text evidence="3">The sequence shown here is derived from an EMBL/GenBank/DDBJ whole genome shotgun (WGS) entry which is preliminary data.</text>
</comment>
<dbReference type="GO" id="GO:0008168">
    <property type="term" value="F:methyltransferase activity"/>
    <property type="evidence" value="ECO:0007669"/>
    <property type="project" value="UniProtKB-KW"/>
</dbReference>
<proteinExistence type="predicted"/>
<evidence type="ECO:0000256" key="1">
    <source>
        <dbReference type="SAM" id="MobiDB-lite"/>
    </source>
</evidence>
<dbReference type="InterPro" id="IPR013216">
    <property type="entry name" value="Methyltransf_11"/>
</dbReference>
<name>A0ABU3WVP5_9NOCA</name>